<evidence type="ECO:0000256" key="10">
    <source>
        <dbReference type="ARBA" id="ARBA00023004"/>
    </source>
</evidence>
<feature type="non-terminal residue" evidence="14">
    <location>
        <position position="512"/>
    </location>
</feature>
<sequence length="512" mass="57310">MLSLLSGLALLAISFLLLKLGTFCWDRNRLPPGPFPFPILGNLWQLRFQLHPETLLQNIWLALSDNYDPQASLWVSPIPIVVLSGFQAVKEALVSNSEQFSGRPLTSLFQDLFGEQGRAAPPAGEEDRRHMWWQQRRFCLVTLQGLGLGKLALEVQLQKQAAELVEAFRQELSRSFDPQVSIVRSTVRVIGALVFGHHFLSEDPIFQELTQAIDFGLALTQGLAPEEALGGPLSPQLHDVFSRALCHLPGPHWEIFRYQGVVRSFTRREITGRKLKAPEALKDFINCSLAQISKAMDEPVSTFHEENLVQVVIDLFLGGTNTTATTQRWALVYMIQHGAVQGEGPINLLLICPDLRFPPPHMFYENATLGQNQEFCSQPSGLYRGSWFNFVVFGFSLPNPKGTIILPLCRGSVLYDPECWETPPQFNPGHFLDKDGNFVANEAFLPFSAGHCVCPGDQLARMELFLMFATLLRTFRFQLPEGSPGLKLEYIFGGTLQPQPQEICAVPRLNSP</sequence>
<dbReference type="InterPro" id="IPR050182">
    <property type="entry name" value="Cytochrome_P450_fam2"/>
</dbReference>
<evidence type="ECO:0000256" key="8">
    <source>
        <dbReference type="ARBA" id="ARBA00022848"/>
    </source>
</evidence>
<dbReference type="GO" id="GO:0020037">
    <property type="term" value="F:heme binding"/>
    <property type="evidence" value="ECO:0007669"/>
    <property type="project" value="InterPro"/>
</dbReference>
<evidence type="ECO:0000256" key="4">
    <source>
        <dbReference type="ARBA" id="ARBA00010617"/>
    </source>
</evidence>
<evidence type="ECO:0000256" key="1">
    <source>
        <dbReference type="ARBA" id="ARBA00001971"/>
    </source>
</evidence>
<dbReference type="Pfam" id="PF00067">
    <property type="entry name" value="p450"/>
    <property type="match status" value="2"/>
</dbReference>
<dbReference type="EMBL" id="CM001254">
    <property type="protein sequence ID" value="EHH16556.1"/>
    <property type="molecule type" value="Genomic_DNA"/>
</dbReference>
<comment type="similarity">
    <text evidence="4">Belongs to the cytochrome P450 family.</text>
</comment>
<keyword evidence="9" id="KW-0560">Oxidoreductase</keyword>
<dbReference type="PRINTS" id="PR00463">
    <property type="entry name" value="EP450I"/>
</dbReference>
<keyword evidence="10 13" id="KW-0408">Iron</keyword>
<evidence type="ECO:0000256" key="7">
    <source>
        <dbReference type="ARBA" id="ARBA00022824"/>
    </source>
</evidence>
<evidence type="ECO:0000256" key="2">
    <source>
        <dbReference type="ARBA" id="ARBA00004174"/>
    </source>
</evidence>
<dbReference type="Proteomes" id="UP000013456">
    <property type="component" value="Chromosome 2"/>
</dbReference>
<evidence type="ECO:0000256" key="9">
    <source>
        <dbReference type="ARBA" id="ARBA00023002"/>
    </source>
</evidence>
<dbReference type="PANTHER" id="PTHR24300">
    <property type="entry name" value="CYTOCHROME P450 508A4-RELATED"/>
    <property type="match status" value="1"/>
</dbReference>
<proteinExistence type="inferred from homology"/>
<dbReference type="AlphaFoldDB" id="G7MJ64"/>
<evidence type="ECO:0000256" key="5">
    <source>
        <dbReference type="ARBA" id="ARBA00022617"/>
    </source>
</evidence>
<dbReference type="PANTHER" id="PTHR24300:SF368">
    <property type="entry name" value="CYTOCHROME P450, FAMILY 2, SUBFAMILY AB, POLYPEPTIDE 1"/>
    <property type="match status" value="1"/>
</dbReference>
<dbReference type="InterPro" id="IPR036396">
    <property type="entry name" value="Cyt_P450_sf"/>
</dbReference>
<name>G7MJ64_MACMU</name>
<dbReference type="GO" id="GO:0005506">
    <property type="term" value="F:iron ion binding"/>
    <property type="evidence" value="ECO:0007669"/>
    <property type="project" value="InterPro"/>
</dbReference>
<dbReference type="InterPro" id="IPR001128">
    <property type="entry name" value="Cyt_P450"/>
</dbReference>
<keyword evidence="7" id="KW-0256">Endoplasmic reticulum</keyword>
<gene>
    <name evidence="14" type="ORF">EGK_11847</name>
</gene>
<keyword evidence="8" id="KW-0492">Microsome</keyword>
<organism evidence="14">
    <name type="scientific">Macaca mulatta</name>
    <name type="common">Rhesus macaque</name>
    <dbReference type="NCBI Taxonomy" id="9544"/>
    <lineage>
        <taxon>Eukaryota</taxon>
        <taxon>Metazoa</taxon>
        <taxon>Chordata</taxon>
        <taxon>Craniata</taxon>
        <taxon>Vertebrata</taxon>
        <taxon>Euteleostomi</taxon>
        <taxon>Mammalia</taxon>
        <taxon>Eutheria</taxon>
        <taxon>Euarchontoglires</taxon>
        <taxon>Primates</taxon>
        <taxon>Haplorrhini</taxon>
        <taxon>Catarrhini</taxon>
        <taxon>Cercopithecidae</taxon>
        <taxon>Cercopithecinae</taxon>
        <taxon>Macaca</taxon>
    </lineage>
</organism>
<dbReference type="InterPro" id="IPR002401">
    <property type="entry name" value="Cyt_P450_E_grp-I"/>
</dbReference>
<dbReference type="FunFam" id="1.10.630.10:FF:000238">
    <property type="entry name" value="Cytochrome P450 2A6"/>
    <property type="match status" value="1"/>
</dbReference>
<dbReference type="GO" id="GO:0005789">
    <property type="term" value="C:endoplasmic reticulum membrane"/>
    <property type="evidence" value="ECO:0007669"/>
    <property type="project" value="UniProtKB-SubCell"/>
</dbReference>
<evidence type="ECO:0000256" key="11">
    <source>
        <dbReference type="ARBA" id="ARBA00023033"/>
    </source>
</evidence>
<dbReference type="PRINTS" id="PR00385">
    <property type="entry name" value="P450"/>
</dbReference>
<dbReference type="GO" id="GO:0004497">
    <property type="term" value="F:monooxygenase activity"/>
    <property type="evidence" value="ECO:0007669"/>
    <property type="project" value="UniProtKB-KW"/>
</dbReference>
<dbReference type="SUPFAM" id="SSF48264">
    <property type="entry name" value="Cytochrome P450"/>
    <property type="match status" value="1"/>
</dbReference>
<keyword evidence="6 13" id="KW-0479">Metal-binding</keyword>
<evidence type="ECO:0000256" key="6">
    <source>
        <dbReference type="ARBA" id="ARBA00022723"/>
    </source>
</evidence>
<evidence type="ECO:0000313" key="14">
    <source>
        <dbReference type="EMBL" id="EHH16556.1"/>
    </source>
</evidence>
<evidence type="ECO:0000256" key="3">
    <source>
        <dbReference type="ARBA" id="ARBA00004406"/>
    </source>
</evidence>
<dbReference type="GO" id="GO:0016705">
    <property type="term" value="F:oxidoreductase activity, acting on paired donors, with incorporation or reduction of molecular oxygen"/>
    <property type="evidence" value="ECO:0007669"/>
    <property type="project" value="InterPro"/>
</dbReference>
<comment type="subcellular location">
    <subcellularLocation>
        <location evidence="3">Endoplasmic reticulum membrane</location>
        <topology evidence="3">Peripheral membrane protein</topology>
    </subcellularLocation>
    <subcellularLocation>
        <location evidence="2">Microsome membrane</location>
        <topology evidence="2">Peripheral membrane protein</topology>
    </subcellularLocation>
</comment>
<comment type="cofactor">
    <cofactor evidence="1 13">
        <name>heme</name>
        <dbReference type="ChEBI" id="CHEBI:30413"/>
    </cofactor>
</comment>
<keyword evidence="12" id="KW-0472">Membrane</keyword>
<keyword evidence="11" id="KW-0503">Monooxygenase</keyword>
<reference evidence="14" key="1">
    <citation type="journal article" date="2011" name="Nat. Biotechnol.">
        <title>Genome sequencing and comparison of two nonhuman primate animal models, the cynomolgus and Chinese rhesus macaques.</title>
        <authorList>
            <person name="Yan G."/>
            <person name="Zhang G."/>
            <person name="Fang X."/>
            <person name="Zhang Y."/>
            <person name="Li C."/>
            <person name="Ling F."/>
            <person name="Cooper D.N."/>
            <person name="Li Q."/>
            <person name="Li Y."/>
            <person name="van Gool A.J."/>
            <person name="Du H."/>
            <person name="Chen J."/>
            <person name="Chen R."/>
            <person name="Zhang P."/>
            <person name="Huang Z."/>
            <person name="Thompson J.R."/>
            <person name="Meng Y."/>
            <person name="Bai Y."/>
            <person name="Wang J."/>
            <person name="Zhuo M."/>
            <person name="Wang T."/>
            <person name="Huang Y."/>
            <person name="Wei L."/>
            <person name="Li J."/>
            <person name="Wang Z."/>
            <person name="Hu H."/>
            <person name="Yang P."/>
            <person name="Le L."/>
            <person name="Stenson P.D."/>
            <person name="Li B."/>
            <person name="Liu X."/>
            <person name="Ball E.V."/>
            <person name="An N."/>
            <person name="Huang Q."/>
            <person name="Zhang Y."/>
            <person name="Fan W."/>
            <person name="Zhang X."/>
            <person name="Li Y."/>
            <person name="Wang W."/>
            <person name="Katze M.G."/>
            <person name="Su B."/>
            <person name="Nielsen R."/>
            <person name="Yang H."/>
            <person name="Wang J."/>
            <person name="Wang X."/>
            <person name="Wang J."/>
        </authorList>
    </citation>
    <scope>NUCLEOTIDE SEQUENCE [LARGE SCALE GENOMIC DNA]</scope>
    <source>
        <strain evidence="14">CR-5</strain>
    </source>
</reference>
<feature type="binding site" description="axial binding residue" evidence="13">
    <location>
        <position position="454"/>
    </location>
    <ligand>
        <name>heme</name>
        <dbReference type="ChEBI" id="CHEBI:30413"/>
    </ligand>
    <ligandPart>
        <name>Fe</name>
        <dbReference type="ChEBI" id="CHEBI:18248"/>
    </ligandPart>
</feature>
<evidence type="ECO:0000256" key="12">
    <source>
        <dbReference type="ARBA" id="ARBA00023136"/>
    </source>
</evidence>
<protein>
    <submittedName>
        <fullName evidence="14">Uncharacterized protein</fullName>
    </submittedName>
</protein>
<evidence type="ECO:0000256" key="13">
    <source>
        <dbReference type="PIRSR" id="PIRSR602401-1"/>
    </source>
</evidence>
<accession>G7MJ64</accession>
<dbReference type="Gene3D" id="1.10.630.10">
    <property type="entry name" value="Cytochrome P450"/>
    <property type="match status" value="2"/>
</dbReference>
<keyword evidence="5 13" id="KW-0349">Heme</keyword>